<evidence type="ECO:0000313" key="8">
    <source>
        <dbReference type="Proteomes" id="UP000286268"/>
    </source>
</evidence>
<reference evidence="7 8" key="1">
    <citation type="submission" date="2018-01" db="EMBL/GenBank/DDBJ databases">
        <title>Genome Sequencing and Assembly of Anaerobacter polyendosporus strain CT4.</title>
        <authorList>
            <person name="Tachaapaikoon C."/>
            <person name="Sutheeworapong S."/>
            <person name="Jenjaroenpun P."/>
            <person name="Wongsurawat T."/>
            <person name="Nookeaw I."/>
            <person name="Cheawchanlertfa P."/>
            <person name="Kosugi A."/>
            <person name="Cheevadhanarak S."/>
            <person name="Ratanakhanokchai K."/>
        </authorList>
    </citation>
    <scope>NUCLEOTIDE SEQUENCE [LARGE SCALE GENOMIC DNA]</scope>
    <source>
        <strain evidence="7 8">CT4</strain>
    </source>
</reference>
<dbReference type="KEGG" id="cmah:C1I91_13190"/>
<dbReference type="GO" id="GO:0016432">
    <property type="term" value="F:tRNA-uridine aminocarboxypropyltransferase activity"/>
    <property type="evidence" value="ECO:0007669"/>
    <property type="project" value="UniProtKB-EC"/>
</dbReference>
<dbReference type="OrthoDB" id="370626at2"/>
<keyword evidence="3" id="KW-0949">S-adenosyl-L-methionine</keyword>
<gene>
    <name evidence="7" type="ORF">C1I91_13190</name>
</gene>
<evidence type="ECO:0000313" key="7">
    <source>
        <dbReference type="EMBL" id="QAA32511.1"/>
    </source>
</evidence>
<dbReference type="SMART" id="SM01144">
    <property type="entry name" value="DTW"/>
    <property type="match status" value="1"/>
</dbReference>
<dbReference type="RefSeq" id="WP_128213300.1">
    <property type="nucleotide sequence ID" value="NZ_CP025746.1"/>
</dbReference>
<proteinExistence type="inferred from homology"/>
<dbReference type="PANTHER" id="PTHR21392:SF0">
    <property type="entry name" value="TRNA-URIDINE AMINOCARBOXYPROPYLTRANSFERASE 2"/>
    <property type="match status" value="1"/>
</dbReference>
<dbReference type="AlphaFoldDB" id="A0A410DTY2"/>
<keyword evidence="4" id="KW-0819">tRNA processing</keyword>
<dbReference type="PANTHER" id="PTHR21392">
    <property type="entry name" value="TRNA-URIDINE AMINOCARBOXYPROPYLTRANSFERASE 2"/>
    <property type="match status" value="1"/>
</dbReference>
<name>A0A410DTY2_9CLOT</name>
<accession>A0A410DTY2</accession>
<dbReference type="EC" id="2.5.1.25" evidence="1"/>
<dbReference type="GO" id="GO:0008033">
    <property type="term" value="P:tRNA processing"/>
    <property type="evidence" value="ECO:0007669"/>
    <property type="project" value="UniProtKB-KW"/>
</dbReference>
<protein>
    <recommendedName>
        <fullName evidence="1">tRNA-uridine aminocarboxypropyltransferase</fullName>
        <ecNumber evidence="1">2.5.1.25</ecNumber>
    </recommendedName>
</protein>
<comment type="similarity">
    <text evidence="5">Belongs to the TDD superfamily. DTWD2 family.</text>
</comment>
<dbReference type="EMBL" id="CP025746">
    <property type="protein sequence ID" value="QAA32511.1"/>
    <property type="molecule type" value="Genomic_DNA"/>
</dbReference>
<dbReference type="InterPro" id="IPR039262">
    <property type="entry name" value="DTWD2/TAPT"/>
</dbReference>
<sequence>MKSNYKVKQITKLYESCDICGLPVINCICSSVKKVNTKAKLWILSVEREFYRPSNTARILKLANPEATEIFHWERSNTPKELIEKIESGIYDVYLLFPQEEESSTIVDFNNKGISKIPAFILVDGTWKEAKRIIRRSEYLKAIPRITLKADYKSKYTLRKGVFDGNLCTMEAAIEVIKLNKEFEEAMVLTEDFNLFLDNFKASIYGHKVEKK</sequence>
<keyword evidence="8" id="KW-1185">Reference proteome</keyword>
<dbReference type="InterPro" id="IPR005636">
    <property type="entry name" value="DTW"/>
</dbReference>
<dbReference type="Proteomes" id="UP000286268">
    <property type="component" value="Chromosome"/>
</dbReference>
<evidence type="ECO:0000259" key="6">
    <source>
        <dbReference type="SMART" id="SM01144"/>
    </source>
</evidence>
<organism evidence="7 8">
    <name type="scientific">Clostridium manihotivorum</name>
    <dbReference type="NCBI Taxonomy" id="2320868"/>
    <lineage>
        <taxon>Bacteria</taxon>
        <taxon>Bacillati</taxon>
        <taxon>Bacillota</taxon>
        <taxon>Clostridia</taxon>
        <taxon>Eubacteriales</taxon>
        <taxon>Clostridiaceae</taxon>
        <taxon>Clostridium</taxon>
    </lineage>
</organism>
<evidence type="ECO:0000256" key="3">
    <source>
        <dbReference type="ARBA" id="ARBA00022691"/>
    </source>
</evidence>
<evidence type="ECO:0000256" key="5">
    <source>
        <dbReference type="ARBA" id="ARBA00034489"/>
    </source>
</evidence>
<keyword evidence="2" id="KW-0808">Transferase</keyword>
<feature type="domain" description="DTW" evidence="6">
    <location>
        <begin position="13"/>
        <end position="205"/>
    </location>
</feature>
<evidence type="ECO:0000256" key="1">
    <source>
        <dbReference type="ARBA" id="ARBA00012386"/>
    </source>
</evidence>
<dbReference type="Pfam" id="PF03942">
    <property type="entry name" value="DTW"/>
    <property type="match status" value="1"/>
</dbReference>
<evidence type="ECO:0000256" key="4">
    <source>
        <dbReference type="ARBA" id="ARBA00022694"/>
    </source>
</evidence>
<evidence type="ECO:0000256" key="2">
    <source>
        <dbReference type="ARBA" id="ARBA00022679"/>
    </source>
</evidence>